<evidence type="ECO:0000256" key="1">
    <source>
        <dbReference type="ARBA" id="ARBA00004141"/>
    </source>
</evidence>
<feature type="transmembrane region" description="Helical" evidence="7">
    <location>
        <begin position="560"/>
        <end position="579"/>
    </location>
</feature>
<comment type="subcellular location">
    <subcellularLocation>
        <location evidence="1">Membrane</location>
        <topology evidence="1">Multi-pass membrane protein</topology>
    </subcellularLocation>
</comment>
<feature type="transmembrane region" description="Helical" evidence="7">
    <location>
        <begin position="585"/>
        <end position="614"/>
    </location>
</feature>
<keyword evidence="5 7" id="KW-1133">Transmembrane helix</keyword>
<feature type="transmembrane region" description="Helical" evidence="7">
    <location>
        <begin position="103"/>
        <end position="125"/>
    </location>
</feature>
<dbReference type="InterPro" id="IPR051359">
    <property type="entry name" value="CaCA_antiporter"/>
</dbReference>
<feature type="transmembrane region" description="Helical" evidence="7">
    <location>
        <begin position="666"/>
        <end position="685"/>
    </location>
</feature>
<dbReference type="GO" id="GO:0008324">
    <property type="term" value="F:monoatomic cation transmembrane transporter activity"/>
    <property type="evidence" value="ECO:0007669"/>
    <property type="project" value="TreeGrafter"/>
</dbReference>
<keyword evidence="4 7" id="KW-0812">Transmembrane</keyword>
<keyword evidence="6 7" id="KW-0472">Membrane</keyword>
<evidence type="ECO:0000256" key="6">
    <source>
        <dbReference type="ARBA" id="ARBA00023136"/>
    </source>
</evidence>
<feature type="transmembrane region" description="Helical" evidence="7">
    <location>
        <begin position="727"/>
        <end position="745"/>
    </location>
</feature>
<dbReference type="Pfam" id="PF01699">
    <property type="entry name" value="Na_Ca_ex"/>
    <property type="match status" value="2"/>
</dbReference>
<evidence type="ECO:0000256" key="3">
    <source>
        <dbReference type="ARBA" id="ARBA00022448"/>
    </source>
</evidence>
<feature type="transmembrane region" description="Helical" evidence="7">
    <location>
        <begin position="697"/>
        <end position="715"/>
    </location>
</feature>
<dbReference type="PANTHER" id="PTHR12266:SF0">
    <property type="entry name" value="MITOCHONDRIAL SODIUM_CALCIUM EXCHANGER PROTEIN"/>
    <property type="match status" value="1"/>
</dbReference>
<dbReference type="GO" id="GO:0006874">
    <property type="term" value="P:intracellular calcium ion homeostasis"/>
    <property type="evidence" value="ECO:0007669"/>
    <property type="project" value="TreeGrafter"/>
</dbReference>
<feature type="transmembrane region" description="Helical" evidence="7">
    <location>
        <begin position="162"/>
        <end position="182"/>
    </location>
</feature>
<feature type="transmembrane region" description="Helical" evidence="7">
    <location>
        <begin position="33"/>
        <end position="54"/>
    </location>
</feature>
<feature type="transmembrane region" description="Helical" evidence="7">
    <location>
        <begin position="75"/>
        <end position="97"/>
    </location>
</feature>
<keyword evidence="10" id="KW-1185">Reference proteome</keyword>
<feature type="transmembrane region" description="Helical" evidence="7">
    <location>
        <begin position="501"/>
        <end position="522"/>
    </location>
</feature>
<proteinExistence type="inferred from homology"/>
<reference evidence="9" key="1">
    <citation type="submission" date="2020-11" db="EMBL/GenBank/DDBJ databases">
        <title>Kefir isolates.</title>
        <authorList>
            <person name="Marcisauskas S."/>
            <person name="Kim Y."/>
            <person name="Blasche S."/>
        </authorList>
    </citation>
    <scope>NUCLEOTIDE SEQUENCE</scope>
    <source>
        <strain evidence="9">Olga-1</strain>
    </source>
</reference>
<dbReference type="GO" id="GO:0016020">
    <property type="term" value="C:membrane"/>
    <property type="evidence" value="ECO:0007669"/>
    <property type="project" value="UniProtKB-SubCell"/>
</dbReference>
<evidence type="ECO:0000256" key="2">
    <source>
        <dbReference type="ARBA" id="ARBA00008170"/>
    </source>
</evidence>
<organism evidence="9 10">
    <name type="scientific">Pichia californica</name>
    <dbReference type="NCBI Taxonomy" id="460514"/>
    <lineage>
        <taxon>Eukaryota</taxon>
        <taxon>Fungi</taxon>
        <taxon>Dikarya</taxon>
        <taxon>Ascomycota</taxon>
        <taxon>Saccharomycotina</taxon>
        <taxon>Pichiomycetes</taxon>
        <taxon>Pichiales</taxon>
        <taxon>Pichiaceae</taxon>
        <taxon>Pichia</taxon>
    </lineage>
</organism>
<dbReference type="InterPro" id="IPR004837">
    <property type="entry name" value="NaCa_Exmemb"/>
</dbReference>
<sequence length="750" mass="83840">MCQYLTEHCNSIRYIHLRYYYCTNLTNPLLSNILLWIFVFCTIGILFLVLGLLASDYLVPNLSALSETLKMDDKLSGLTLLAFANGAPDILSTFIAMKSDMTTLAIGELLGSANFALTIVIGVLAMYKPFKVNHQTFIRDLVIFSILFLFCLYILSDGVIDIKESIILCILYVVFIALSLFLPQGEIQEVIPDENNNGYISTNDNNNNNTDRQSVVSNASSSSLNDYYSAQNIDNLERGMSYKIALLDSLKLAWLWQKKVSNKAQIPTLNNDLEQMNPIDETTSLTSSQHLEINVNAPDDIEDTRNVEVGTNSTNSYYPGYNSSYTNHIINNLKGLKENNRSGEDFQILYPSKQRSESPISSIQNKSLNSISNKNTNKNTNTNANTNTAINYLSPPRNDTPVISIESCDAENDGHKEEHIVNKDSETLLIPKSVKLNSVDNLLVPPSTYQPSQEVLIPLMRQVSSSSLLIPYVEYQKTNNIFVKICPLHIITGSESIIEKIIAILLLPVSTLANLLIPIPLPTELEGEMYIHELSLSIKLFYFQIAVLPLIIFDFQFSIYIILFTIILPIIILGIKFYFQNFFKIIFPILSSIVGFLSVLKLISLTASVIISILKDLAEIYQLNESILGLTILSLGNSVGDVVTNLALAGLGRPLTGLHACFGSPLLYLLFGIGSCSLIVQIFINDSKAITFQIDQSLKLTAISIVSMLILYGIIVPLNNWMFKKWMGYIGVVVWFTITSVNFVLHRHRY</sequence>
<evidence type="ECO:0000259" key="8">
    <source>
        <dbReference type="Pfam" id="PF01699"/>
    </source>
</evidence>
<feature type="transmembrane region" description="Helical" evidence="7">
    <location>
        <begin position="137"/>
        <end position="156"/>
    </location>
</feature>
<dbReference type="EMBL" id="PUHW01000128">
    <property type="protein sequence ID" value="KAG0688718.1"/>
    <property type="molecule type" value="Genomic_DNA"/>
</dbReference>
<dbReference type="InterPro" id="IPR044880">
    <property type="entry name" value="NCX_ion-bd_dom_sf"/>
</dbReference>
<accession>A0A9P6WN18</accession>
<name>A0A9P6WN18_9ASCO</name>
<feature type="transmembrane region" description="Helical" evidence="7">
    <location>
        <begin position="534"/>
        <end position="553"/>
    </location>
</feature>
<dbReference type="PANTHER" id="PTHR12266">
    <property type="entry name" value="NA+/CA2+ K+ INDEPENDENT EXCHANGER"/>
    <property type="match status" value="1"/>
</dbReference>
<keyword evidence="3" id="KW-0813">Transport</keyword>
<evidence type="ECO:0000256" key="4">
    <source>
        <dbReference type="ARBA" id="ARBA00022692"/>
    </source>
</evidence>
<dbReference type="Gene3D" id="1.20.1420.30">
    <property type="entry name" value="NCX, central ion-binding region"/>
    <property type="match status" value="2"/>
</dbReference>
<evidence type="ECO:0000256" key="5">
    <source>
        <dbReference type="ARBA" id="ARBA00022989"/>
    </source>
</evidence>
<gene>
    <name evidence="9" type="ORF">C6P40_000601</name>
</gene>
<dbReference type="AlphaFoldDB" id="A0A9P6WN18"/>
<evidence type="ECO:0000313" key="10">
    <source>
        <dbReference type="Proteomes" id="UP000697127"/>
    </source>
</evidence>
<dbReference type="Proteomes" id="UP000697127">
    <property type="component" value="Unassembled WGS sequence"/>
</dbReference>
<comment type="similarity">
    <text evidence="2">Belongs to the Ca(2+):cation antiporter (CaCA) (TC 2.A.19) family.</text>
</comment>
<protein>
    <recommendedName>
        <fullName evidence="8">Sodium/calcium exchanger membrane region domain-containing protein</fullName>
    </recommendedName>
</protein>
<feature type="domain" description="Sodium/calcium exchanger membrane region" evidence="8">
    <location>
        <begin position="592"/>
        <end position="741"/>
    </location>
</feature>
<comment type="caution">
    <text evidence="9">The sequence shown here is derived from an EMBL/GenBank/DDBJ whole genome shotgun (WGS) entry which is preliminary data.</text>
</comment>
<evidence type="ECO:0000256" key="7">
    <source>
        <dbReference type="SAM" id="Phobius"/>
    </source>
</evidence>
<evidence type="ECO:0000313" key="9">
    <source>
        <dbReference type="EMBL" id="KAG0688718.1"/>
    </source>
</evidence>
<feature type="domain" description="Sodium/calcium exchanger membrane region" evidence="8">
    <location>
        <begin position="45"/>
        <end position="180"/>
    </location>
</feature>